<gene>
    <name evidence="1" type="ORF">SAMN02745168_0323</name>
</gene>
<evidence type="ECO:0000313" key="1">
    <source>
        <dbReference type="EMBL" id="SMC91582.1"/>
    </source>
</evidence>
<reference evidence="1 2" key="1">
    <citation type="submission" date="2017-04" db="EMBL/GenBank/DDBJ databases">
        <authorList>
            <person name="Afonso C.L."/>
            <person name="Miller P.J."/>
            <person name="Scott M.A."/>
            <person name="Spackman E."/>
            <person name="Goraichik I."/>
            <person name="Dimitrov K.M."/>
            <person name="Suarez D.L."/>
            <person name="Swayne D.E."/>
        </authorList>
    </citation>
    <scope>NUCLEOTIDE SEQUENCE [LARGE SCALE GENOMIC DNA]</scope>
    <source>
        <strain evidence="1 2">DSM 12816</strain>
    </source>
</reference>
<dbReference type="EMBL" id="FWXW01000017">
    <property type="protein sequence ID" value="SMC91582.1"/>
    <property type="molecule type" value="Genomic_DNA"/>
</dbReference>
<sequence length="54" mass="6214">MNPVPERRAEPEESVPIFRCDDCGEGIYHGDGAFFISGLVYCEECAEFRFRRLV</sequence>
<name>A0A1W2D3B8_9FIRM</name>
<dbReference type="AlphaFoldDB" id="A0A1W2D3B8"/>
<proteinExistence type="predicted"/>
<accession>A0A1W2D3B8</accession>
<keyword evidence="2" id="KW-1185">Reference proteome</keyword>
<evidence type="ECO:0000313" key="2">
    <source>
        <dbReference type="Proteomes" id="UP000192790"/>
    </source>
</evidence>
<dbReference type="Proteomes" id="UP000192790">
    <property type="component" value="Unassembled WGS sequence"/>
</dbReference>
<dbReference type="STRING" id="1122930.SAMN02745168_0323"/>
<organism evidence="1 2">
    <name type="scientific">Papillibacter cinnamivorans DSM 12816</name>
    <dbReference type="NCBI Taxonomy" id="1122930"/>
    <lineage>
        <taxon>Bacteria</taxon>
        <taxon>Bacillati</taxon>
        <taxon>Bacillota</taxon>
        <taxon>Clostridia</taxon>
        <taxon>Eubacteriales</taxon>
        <taxon>Oscillospiraceae</taxon>
        <taxon>Papillibacter</taxon>
    </lineage>
</organism>
<protein>
    <submittedName>
        <fullName evidence="1">Uncharacterized protein</fullName>
    </submittedName>
</protein>